<dbReference type="KEGG" id="mro:MROS_1318"/>
<dbReference type="RefSeq" id="WP_014855990.1">
    <property type="nucleotide sequence ID" value="NC_018178.1"/>
</dbReference>
<evidence type="ECO:0000313" key="7">
    <source>
        <dbReference type="Proteomes" id="UP000009011"/>
    </source>
</evidence>
<dbReference type="PANTHER" id="PTHR11785">
    <property type="entry name" value="AMINO ACID TRANSPORTER"/>
    <property type="match status" value="1"/>
</dbReference>
<dbReference type="GO" id="GO:0016020">
    <property type="term" value="C:membrane"/>
    <property type="evidence" value="ECO:0007669"/>
    <property type="project" value="UniProtKB-SubCell"/>
</dbReference>
<comment type="subcellular location">
    <subcellularLocation>
        <location evidence="1">Membrane</location>
        <topology evidence="1">Multi-pass membrane protein</topology>
    </subcellularLocation>
</comment>
<keyword evidence="7" id="KW-1185">Reference proteome</keyword>
<feature type="transmembrane region" description="Helical" evidence="5">
    <location>
        <begin position="155"/>
        <end position="173"/>
    </location>
</feature>
<reference evidence="6 7" key="1">
    <citation type="journal article" date="2013" name="PLoS ONE">
        <title>Genomic analysis of Melioribacter roseus, facultatively anaerobic organotrophic bacterium representing a novel deep lineage within Bacteriodetes/Chlorobi group.</title>
        <authorList>
            <person name="Kadnikov V.V."/>
            <person name="Mardanov A.V."/>
            <person name="Podosokorskaya O.A."/>
            <person name="Gavrilov S.N."/>
            <person name="Kublanov I.V."/>
            <person name="Beletsky A.V."/>
            <person name="Bonch-Osmolovskaya E.A."/>
            <person name="Ravin N.V."/>
        </authorList>
    </citation>
    <scope>NUCLEOTIDE SEQUENCE [LARGE SCALE GENOMIC DNA]</scope>
    <source>
        <strain evidence="7">JCM 17771 / P3M-2</strain>
    </source>
</reference>
<feature type="transmembrane region" description="Helical" evidence="5">
    <location>
        <begin position="442"/>
        <end position="459"/>
    </location>
</feature>
<keyword evidence="2 5" id="KW-0812">Transmembrane</keyword>
<dbReference type="InterPro" id="IPR050598">
    <property type="entry name" value="AminoAcid_Transporter"/>
</dbReference>
<dbReference type="Proteomes" id="UP000009011">
    <property type="component" value="Chromosome"/>
</dbReference>
<feature type="transmembrane region" description="Helical" evidence="5">
    <location>
        <begin position="93"/>
        <end position="115"/>
    </location>
</feature>
<protein>
    <submittedName>
        <fullName evidence="6">Amino acid permease-associated region</fullName>
    </submittedName>
</protein>
<dbReference type="AlphaFoldDB" id="I6Z5W7"/>
<dbReference type="EMBL" id="CP003557">
    <property type="protein sequence ID" value="AFN74555.1"/>
    <property type="molecule type" value="Genomic_DNA"/>
</dbReference>
<dbReference type="eggNOG" id="COG0531">
    <property type="taxonomic scope" value="Bacteria"/>
</dbReference>
<sequence length="467" mass="51346">MKQTRTELIRGLSLTAAVMIVAGSMIGSGIFRKPSTMAQQLGSPELLILVWIAAGLITLIGAFINAEMAGMFDDTGGQYIYFKKMYGDFTSYLYGWSILSVIQTGSQAAIAYVFAEYVGYFVNYFELPAAWQQFYFTIPLAGKIYPFFDFGTKSVAIAAIIFLTGINYIGVITGGSLQTVVTYIKIGIIVIFSLLLILLGNGSISNVYSGFQLPESTSRNLFSLIGLSFAGAFWAYDAWNNITFVSGEVKNANRNVPLGLLFGVLIVIGVYVLINIAYLYVMPISEMANSPLVAASAAEKVFGNFGGNLISLIVIISTFGALNGSILATARVPFAMSKSKLFFDSLGKVHPRFGTPHVSLIVQGIWSCVLVLSGTFDTITDYVMFASWLFYLLGAYGVFVMRKKFPDVKRPYKVWGYPYTPIIFLLFASYYLIATLTSDTENAMLGLILVFSGLPFYFYSKYRSKKL</sequence>
<feature type="transmembrane region" description="Helical" evidence="5">
    <location>
        <begin position="180"/>
        <end position="200"/>
    </location>
</feature>
<name>I6Z5W7_MELRP</name>
<dbReference type="InterPro" id="IPR002293">
    <property type="entry name" value="AA/rel_permease1"/>
</dbReference>
<evidence type="ECO:0000256" key="2">
    <source>
        <dbReference type="ARBA" id="ARBA00022692"/>
    </source>
</evidence>
<feature type="transmembrane region" description="Helical" evidence="5">
    <location>
        <begin position="46"/>
        <end position="72"/>
    </location>
</feature>
<feature type="transmembrane region" description="Helical" evidence="5">
    <location>
        <begin position="260"/>
        <end position="281"/>
    </location>
</feature>
<feature type="transmembrane region" description="Helical" evidence="5">
    <location>
        <begin position="220"/>
        <end position="239"/>
    </location>
</feature>
<dbReference type="STRING" id="1191523.MROS_1318"/>
<gene>
    <name evidence="6" type="ordered locus">MROS_1318</name>
</gene>
<dbReference type="PANTHER" id="PTHR11785:SF512">
    <property type="entry name" value="SOBREMESA, ISOFORM B"/>
    <property type="match status" value="1"/>
</dbReference>
<feature type="transmembrane region" description="Helical" evidence="5">
    <location>
        <begin position="353"/>
        <end position="376"/>
    </location>
</feature>
<dbReference type="GO" id="GO:0015179">
    <property type="term" value="F:L-amino acid transmembrane transporter activity"/>
    <property type="evidence" value="ECO:0007669"/>
    <property type="project" value="TreeGrafter"/>
</dbReference>
<evidence type="ECO:0000256" key="4">
    <source>
        <dbReference type="ARBA" id="ARBA00023136"/>
    </source>
</evidence>
<feature type="transmembrane region" description="Helical" evidence="5">
    <location>
        <begin position="12"/>
        <end position="31"/>
    </location>
</feature>
<dbReference type="PATRIC" id="fig|1191523.3.peg.1404"/>
<accession>I6Z5W7</accession>
<organism evidence="6 7">
    <name type="scientific">Melioribacter roseus (strain DSM 23840 / JCM 17771 / VKM B-2668 / P3M-2)</name>
    <dbReference type="NCBI Taxonomy" id="1191523"/>
    <lineage>
        <taxon>Bacteria</taxon>
        <taxon>Pseudomonadati</taxon>
        <taxon>Ignavibacteriota</taxon>
        <taxon>Ignavibacteria</taxon>
        <taxon>Ignavibacteriales</taxon>
        <taxon>Melioribacteraceae</taxon>
        <taxon>Melioribacter</taxon>
    </lineage>
</organism>
<evidence type="ECO:0000313" key="6">
    <source>
        <dbReference type="EMBL" id="AFN74555.1"/>
    </source>
</evidence>
<dbReference type="OrthoDB" id="9810109at2"/>
<evidence type="ECO:0000256" key="1">
    <source>
        <dbReference type="ARBA" id="ARBA00004141"/>
    </source>
</evidence>
<evidence type="ECO:0000256" key="5">
    <source>
        <dbReference type="SAM" id="Phobius"/>
    </source>
</evidence>
<dbReference type="HOGENOM" id="CLU_007946_3_4_10"/>
<dbReference type="Pfam" id="PF13520">
    <property type="entry name" value="AA_permease_2"/>
    <property type="match status" value="1"/>
</dbReference>
<feature type="transmembrane region" description="Helical" evidence="5">
    <location>
        <begin position="382"/>
        <end position="402"/>
    </location>
</feature>
<feature type="transmembrane region" description="Helical" evidence="5">
    <location>
        <begin position="309"/>
        <end position="332"/>
    </location>
</feature>
<dbReference type="Gene3D" id="1.20.1740.10">
    <property type="entry name" value="Amino acid/polyamine transporter I"/>
    <property type="match status" value="1"/>
</dbReference>
<proteinExistence type="predicted"/>
<keyword evidence="3 5" id="KW-1133">Transmembrane helix</keyword>
<dbReference type="PIRSF" id="PIRSF006060">
    <property type="entry name" value="AA_transporter"/>
    <property type="match status" value="1"/>
</dbReference>
<evidence type="ECO:0000256" key="3">
    <source>
        <dbReference type="ARBA" id="ARBA00022989"/>
    </source>
</evidence>
<feature type="transmembrane region" description="Helical" evidence="5">
    <location>
        <begin position="414"/>
        <end position="436"/>
    </location>
</feature>
<keyword evidence="4 5" id="KW-0472">Membrane</keyword>